<dbReference type="HAMAP" id="MF_00719">
    <property type="entry name" value="CobS"/>
    <property type="match status" value="1"/>
</dbReference>
<dbReference type="Proteomes" id="UP000683575">
    <property type="component" value="Chromosome"/>
</dbReference>
<sequence length="246" mass="24196">MNPLRLCLGTLTVLPVRPPARVDRDVAGRAMLLAPLAGTLLAVLAGGALWLLDRVVSPLLAATLAVGLLALLTRGMHLDGLADTADGLGSRRPAAGALEVMRRGDVGPFGVVTLVVSLLAQVAALAAAPAAPVALAVALLVSRAALPLLCRRGVPPARPEGLGALVAGTVPPVAAAATALATVLLAGAVGWSTYGLGGVLAGVLALAAGAAYAAHCVRRFGGITGDVLGACVEVTGTAALVFLGFV</sequence>
<feature type="transmembrane region" description="Helical" evidence="19">
    <location>
        <begin position="59"/>
        <end position="77"/>
    </location>
</feature>
<comment type="catalytic activity">
    <reaction evidence="18 19">
        <text>alpha-ribazole 5'-phosphate + adenosylcob(III)inamide-GDP = adenosylcob(III)alamin 5'-phosphate + GMP + H(+)</text>
        <dbReference type="Rhea" id="RHEA:23560"/>
        <dbReference type="ChEBI" id="CHEBI:15378"/>
        <dbReference type="ChEBI" id="CHEBI:57918"/>
        <dbReference type="ChEBI" id="CHEBI:58115"/>
        <dbReference type="ChEBI" id="CHEBI:60487"/>
        <dbReference type="ChEBI" id="CHEBI:60493"/>
        <dbReference type="EC" id="2.7.8.26"/>
    </reaction>
</comment>
<evidence type="ECO:0000256" key="4">
    <source>
        <dbReference type="ARBA" id="ARBA00010561"/>
    </source>
</evidence>
<keyword evidence="9 19" id="KW-0808">Transferase</keyword>
<keyword evidence="12 19" id="KW-1133">Transmembrane helix</keyword>
<comment type="function">
    <text evidence="14 19">Joins adenosylcobinamide-GDP and alpha-ribazole to generate adenosylcobalamin (Ado-cobalamin). Also synthesizes adenosylcobalamin 5'-phosphate from adenosylcobinamide-GDP and alpha-ribazole 5'-phosphate.</text>
</comment>
<protein>
    <recommendedName>
        <fullName evidence="6 19">Adenosylcobinamide-GDP ribazoletransferase</fullName>
        <ecNumber evidence="5 19">2.7.8.26</ecNumber>
    </recommendedName>
    <alternativeName>
        <fullName evidence="16 19">Cobalamin synthase</fullName>
    </alternativeName>
    <alternativeName>
        <fullName evidence="15 19">Cobalamin-5'-phosphate synthase</fullName>
    </alternativeName>
</protein>
<evidence type="ECO:0000313" key="20">
    <source>
        <dbReference type="EMBL" id="QWZ06402.1"/>
    </source>
</evidence>
<dbReference type="GO" id="GO:0005886">
    <property type="term" value="C:plasma membrane"/>
    <property type="evidence" value="ECO:0007669"/>
    <property type="project" value="UniProtKB-SubCell"/>
</dbReference>
<keyword evidence="11 19" id="KW-0460">Magnesium</keyword>
<evidence type="ECO:0000256" key="9">
    <source>
        <dbReference type="ARBA" id="ARBA00022679"/>
    </source>
</evidence>
<evidence type="ECO:0000256" key="11">
    <source>
        <dbReference type="ARBA" id="ARBA00022842"/>
    </source>
</evidence>
<comment type="cofactor">
    <cofactor evidence="1 19">
        <name>Mg(2+)</name>
        <dbReference type="ChEBI" id="CHEBI:18420"/>
    </cofactor>
</comment>
<keyword evidence="8 19" id="KW-0169">Cobalamin biosynthesis</keyword>
<feature type="transmembrane region" description="Helical" evidence="19">
    <location>
        <begin position="162"/>
        <end position="188"/>
    </location>
</feature>
<dbReference type="KEGG" id="nps:KRR39_12395"/>
<evidence type="ECO:0000256" key="6">
    <source>
        <dbReference type="ARBA" id="ARBA00015850"/>
    </source>
</evidence>
<feature type="transmembrane region" description="Helical" evidence="19">
    <location>
        <begin position="227"/>
        <end position="245"/>
    </location>
</feature>
<evidence type="ECO:0000256" key="13">
    <source>
        <dbReference type="ARBA" id="ARBA00023136"/>
    </source>
</evidence>
<feature type="transmembrane region" description="Helical" evidence="19">
    <location>
        <begin position="32"/>
        <end position="52"/>
    </location>
</feature>
<dbReference type="EMBL" id="CP077062">
    <property type="protein sequence ID" value="QWZ06402.1"/>
    <property type="molecule type" value="Genomic_DNA"/>
</dbReference>
<evidence type="ECO:0000256" key="1">
    <source>
        <dbReference type="ARBA" id="ARBA00001946"/>
    </source>
</evidence>
<comment type="similarity">
    <text evidence="4 19">Belongs to the CobS family.</text>
</comment>
<keyword evidence="21" id="KW-1185">Reference proteome</keyword>
<dbReference type="Pfam" id="PF02654">
    <property type="entry name" value="CobS"/>
    <property type="match status" value="1"/>
</dbReference>
<comment type="subcellular location">
    <subcellularLocation>
        <location evidence="2 19">Cell membrane</location>
        <topology evidence="2 19">Multi-pass membrane protein</topology>
    </subcellularLocation>
</comment>
<evidence type="ECO:0000256" key="2">
    <source>
        <dbReference type="ARBA" id="ARBA00004651"/>
    </source>
</evidence>
<keyword evidence="13 19" id="KW-0472">Membrane</keyword>
<comment type="catalytic activity">
    <reaction evidence="17 19">
        <text>alpha-ribazole + adenosylcob(III)inamide-GDP = adenosylcob(III)alamin + GMP + H(+)</text>
        <dbReference type="Rhea" id="RHEA:16049"/>
        <dbReference type="ChEBI" id="CHEBI:10329"/>
        <dbReference type="ChEBI" id="CHEBI:15378"/>
        <dbReference type="ChEBI" id="CHEBI:18408"/>
        <dbReference type="ChEBI" id="CHEBI:58115"/>
        <dbReference type="ChEBI" id="CHEBI:60487"/>
        <dbReference type="EC" id="2.7.8.26"/>
    </reaction>
</comment>
<dbReference type="GO" id="GO:0051073">
    <property type="term" value="F:adenosylcobinamide-GDP ribazoletransferase activity"/>
    <property type="evidence" value="ECO:0007669"/>
    <property type="project" value="UniProtKB-UniRule"/>
</dbReference>
<name>A0A975SV72_9ACTN</name>
<dbReference type="GO" id="GO:0009236">
    <property type="term" value="P:cobalamin biosynthetic process"/>
    <property type="evidence" value="ECO:0007669"/>
    <property type="project" value="UniProtKB-UniRule"/>
</dbReference>
<feature type="transmembrane region" description="Helical" evidence="19">
    <location>
        <begin position="194"/>
        <end position="215"/>
    </location>
</feature>
<dbReference type="EC" id="2.7.8.26" evidence="5 19"/>
<reference evidence="20" key="1">
    <citation type="submission" date="2021-06" db="EMBL/GenBank/DDBJ databases">
        <title>Complete genome sequence of Nocardioides sp. G188.</title>
        <authorList>
            <person name="Im W.-T."/>
        </authorList>
    </citation>
    <scope>NUCLEOTIDE SEQUENCE</scope>
    <source>
        <strain evidence="20">G188</strain>
    </source>
</reference>
<dbReference type="InterPro" id="IPR003805">
    <property type="entry name" value="CobS"/>
</dbReference>
<evidence type="ECO:0000256" key="12">
    <source>
        <dbReference type="ARBA" id="ARBA00022989"/>
    </source>
</evidence>
<dbReference type="AlphaFoldDB" id="A0A975SV72"/>
<evidence type="ECO:0000256" key="14">
    <source>
        <dbReference type="ARBA" id="ARBA00025228"/>
    </source>
</evidence>
<dbReference type="GO" id="GO:0008818">
    <property type="term" value="F:cobalamin 5'-phosphate synthase activity"/>
    <property type="evidence" value="ECO:0007669"/>
    <property type="project" value="UniProtKB-UniRule"/>
</dbReference>
<feature type="transmembrane region" description="Helical" evidence="19">
    <location>
        <begin position="111"/>
        <end position="141"/>
    </location>
</feature>
<evidence type="ECO:0000256" key="8">
    <source>
        <dbReference type="ARBA" id="ARBA00022573"/>
    </source>
</evidence>
<evidence type="ECO:0000256" key="16">
    <source>
        <dbReference type="ARBA" id="ARBA00032853"/>
    </source>
</evidence>
<dbReference type="RefSeq" id="WP_216937305.1">
    <property type="nucleotide sequence ID" value="NZ_CP077062.1"/>
</dbReference>
<evidence type="ECO:0000256" key="19">
    <source>
        <dbReference type="HAMAP-Rule" id="MF_00719"/>
    </source>
</evidence>
<evidence type="ECO:0000256" key="17">
    <source>
        <dbReference type="ARBA" id="ARBA00048623"/>
    </source>
</evidence>
<keyword evidence="7 19" id="KW-1003">Cell membrane</keyword>
<evidence type="ECO:0000313" key="21">
    <source>
        <dbReference type="Proteomes" id="UP000683575"/>
    </source>
</evidence>
<evidence type="ECO:0000256" key="5">
    <source>
        <dbReference type="ARBA" id="ARBA00013200"/>
    </source>
</evidence>
<evidence type="ECO:0000256" key="3">
    <source>
        <dbReference type="ARBA" id="ARBA00004663"/>
    </source>
</evidence>
<evidence type="ECO:0000256" key="18">
    <source>
        <dbReference type="ARBA" id="ARBA00049504"/>
    </source>
</evidence>
<proteinExistence type="inferred from homology"/>
<dbReference type="PANTHER" id="PTHR34148">
    <property type="entry name" value="ADENOSYLCOBINAMIDE-GDP RIBAZOLETRANSFERASE"/>
    <property type="match status" value="1"/>
</dbReference>
<dbReference type="PANTHER" id="PTHR34148:SF1">
    <property type="entry name" value="ADENOSYLCOBINAMIDE-GDP RIBAZOLETRANSFERASE"/>
    <property type="match status" value="1"/>
</dbReference>
<organism evidence="20 21">
    <name type="scientific">Nocardioides panacis</name>
    <dbReference type="NCBI Taxonomy" id="2849501"/>
    <lineage>
        <taxon>Bacteria</taxon>
        <taxon>Bacillati</taxon>
        <taxon>Actinomycetota</taxon>
        <taxon>Actinomycetes</taxon>
        <taxon>Propionibacteriales</taxon>
        <taxon>Nocardioidaceae</taxon>
        <taxon>Nocardioides</taxon>
    </lineage>
</organism>
<accession>A0A975SV72</accession>
<gene>
    <name evidence="19" type="primary">cobS</name>
    <name evidence="20" type="ORF">KRR39_12395</name>
</gene>
<evidence type="ECO:0000256" key="10">
    <source>
        <dbReference type="ARBA" id="ARBA00022692"/>
    </source>
</evidence>
<keyword evidence="10 19" id="KW-0812">Transmembrane</keyword>
<evidence type="ECO:0000256" key="7">
    <source>
        <dbReference type="ARBA" id="ARBA00022475"/>
    </source>
</evidence>
<comment type="pathway">
    <text evidence="3 19">Cofactor biosynthesis; adenosylcobalamin biosynthesis; adenosylcobalamin from cob(II)yrinate a,c-diamide: step 7/7.</text>
</comment>
<evidence type="ECO:0000256" key="15">
    <source>
        <dbReference type="ARBA" id="ARBA00032605"/>
    </source>
</evidence>